<comment type="caution">
    <text evidence="1">The sequence shown here is derived from an EMBL/GenBank/DDBJ whole genome shotgun (WGS) entry which is preliminary data.</text>
</comment>
<keyword evidence="2" id="KW-1185">Reference proteome</keyword>
<dbReference type="Proteomes" id="UP000775213">
    <property type="component" value="Unassembled WGS sequence"/>
</dbReference>
<sequence length="133" mass="14624">MRAIKTAFPGTRNLELVICQRNISLDALCRGAKNQRDSVARQTADLSRGVDCGLRMRGEAASVVRCAGKAASTVRYAGEADPILDHGLHMQGESDVCSTTKDNILGRQWKSAEAMIMDFRQGWEFWIGYGTQS</sequence>
<protein>
    <submittedName>
        <fullName evidence="1">Uncharacterized protein</fullName>
    </submittedName>
</protein>
<name>A0AAV7HP13_DENCH</name>
<accession>A0AAV7HP13</accession>
<dbReference type="EMBL" id="JAGFBR010000002">
    <property type="protein sequence ID" value="KAH0470152.1"/>
    <property type="molecule type" value="Genomic_DNA"/>
</dbReference>
<evidence type="ECO:0000313" key="1">
    <source>
        <dbReference type="EMBL" id="KAH0470152.1"/>
    </source>
</evidence>
<dbReference type="AlphaFoldDB" id="A0AAV7HP13"/>
<organism evidence="1 2">
    <name type="scientific">Dendrobium chrysotoxum</name>
    <name type="common">Orchid</name>
    <dbReference type="NCBI Taxonomy" id="161865"/>
    <lineage>
        <taxon>Eukaryota</taxon>
        <taxon>Viridiplantae</taxon>
        <taxon>Streptophyta</taxon>
        <taxon>Embryophyta</taxon>
        <taxon>Tracheophyta</taxon>
        <taxon>Spermatophyta</taxon>
        <taxon>Magnoliopsida</taxon>
        <taxon>Liliopsida</taxon>
        <taxon>Asparagales</taxon>
        <taxon>Orchidaceae</taxon>
        <taxon>Epidendroideae</taxon>
        <taxon>Malaxideae</taxon>
        <taxon>Dendrobiinae</taxon>
        <taxon>Dendrobium</taxon>
    </lineage>
</organism>
<gene>
    <name evidence="1" type="ORF">IEQ34_001710</name>
</gene>
<reference evidence="1 2" key="1">
    <citation type="journal article" date="2021" name="Hortic Res">
        <title>Chromosome-scale assembly of the Dendrobium chrysotoxum genome enhances the understanding of orchid evolution.</title>
        <authorList>
            <person name="Zhang Y."/>
            <person name="Zhang G.Q."/>
            <person name="Zhang D."/>
            <person name="Liu X.D."/>
            <person name="Xu X.Y."/>
            <person name="Sun W.H."/>
            <person name="Yu X."/>
            <person name="Zhu X."/>
            <person name="Wang Z.W."/>
            <person name="Zhao X."/>
            <person name="Zhong W.Y."/>
            <person name="Chen H."/>
            <person name="Yin W.L."/>
            <person name="Huang T."/>
            <person name="Niu S.C."/>
            <person name="Liu Z.J."/>
        </authorList>
    </citation>
    <scope>NUCLEOTIDE SEQUENCE [LARGE SCALE GENOMIC DNA]</scope>
    <source>
        <strain evidence="1">Lindl</strain>
    </source>
</reference>
<evidence type="ECO:0000313" key="2">
    <source>
        <dbReference type="Proteomes" id="UP000775213"/>
    </source>
</evidence>
<proteinExistence type="predicted"/>